<dbReference type="EMBL" id="BNEC01000003">
    <property type="protein sequence ID" value="GHI67759.1"/>
    <property type="molecule type" value="Genomic_DNA"/>
</dbReference>
<evidence type="ECO:0000256" key="1">
    <source>
        <dbReference type="SAM" id="MobiDB-lite"/>
    </source>
</evidence>
<organism evidence="2 3">
    <name type="scientific">Streptomyces nojiriensis</name>
    <dbReference type="NCBI Taxonomy" id="66374"/>
    <lineage>
        <taxon>Bacteria</taxon>
        <taxon>Bacillati</taxon>
        <taxon>Actinomycetota</taxon>
        <taxon>Actinomycetes</taxon>
        <taxon>Kitasatosporales</taxon>
        <taxon>Streptomycetaceae</taxon>
        <taxon>Streptomyces</taxon>
    </lineage>
</organism>
<dbReference type="Proteomes" id="UP000613974">
    <property type="component" value="Unassembled WGS sequence"/>
</dbReference>
<accession>A0ABQ3SI68</accession>
<proteinExistence type="predicted"/>
<comment type="caution">
    <text evidence="2">The sequence shown here is derived from an EMBL/GenBank/DDBJ whole genome shotgun (WGS) entry which is preliminary data.</text>
</comment>
<name>A0ABQ3SI68_9ACTN</name>
<feature type="region of interest" description="Disordered" evidence="1">
    <location>
        <begin position="1"/>
        <end position="30"/>
    </location>
</feature>
<keyword evidence="3" id="KW-1185">Reference proteome</keyword>
<feature type="compositionally biased region" description="Basic and acidic residues" evidence="1">
    <location>
        <begin position="1"/>
        <end position="10"/>
    </location>
</feature>
<evidence type="ECO:0000313" key="3">
    <source>
        <dbReference type="Proteomes" id="UP000613974"/>
    </source>
</evidence>
<reference evidence="3" key="1">
    <citation type="submission" date="2023-07" db="EMBL/GenBank/DDBJ databases">
        <title>Whole genome shotgun sequence of Streptomyces nojiriensis NBRC 13794.</title>
        <authorList>
            <person name="Komaki H."/>
            <person name="Tamura T."/>
        </authorList>
    </citation>
    <scope>NUCLEOTIDE SEQUENCE [LARGE SCALE GENOMIC DNA]</scope>
    <source>
        <strain evidence="3">NBRC 13794</strain>
    </source>
</reference>
<gene>
    <name evidence="2" type="ORF">Snoj_16770</name>
</gene>
<protein>
    <submittedName>
        <fullName evidence="2">Uncharacterized protein</fullName>
    </submittedName>
</protein>
<evidence type="ECO:0000313" key="2">
    <source>
        <dbReference type="EMBL" id="GHI67759.1"/>
    </source>
</evidence>
<sequence length="72" mass="7580">MGDHARKEGSFDQSWEGNRPYGSEDGTQNCGGVLHRSAAGLGVPCCLSPRSVEGSGLHLPVGHERTALYVGK</sequence>